<evidence type="ECO:0000313" key="8">
    <source>
        <dbReference type="Proteomes" id="UP000270094"/>
    </source>
</evidence>
<feature type="transmembrane region" description="Helical" evidence="6">
    <location>
        <begin position="180"/>
        <end position="199"/>
    </location>
</feature>
<dbReference type="SUPFAM" id="SSF103473">
    <property type="entry name" value="MFS general substrate transporter"/>
    <property type="match status" value="1"/>
</dbReference>
<keyword evidence="5 6" id="KW-0472">Membrane</keyword>
<dbReference type="Pfam" id="PF05978">
    <property type="entry name" value="UNC-93"/>
    <property type="match status" value="3"/>
</dbReference>
<reference evidence="7 8" key="1">
    <citation type="submission" date="2018-11" db="EMBL/GenBank/DDBJ databases">
        <authorList>
            <consortium name="Pathogen Informatics"/>
        </authorList>
    </citation>
    <scope>NUCLEOTIDE SEQUENCE [LARGE SCALE GENOMIC DNA]</scope>
</reference>
<dbReference type="InterPro" id="IPR010291">
    <property type="entry name" value="Ion_channel_UNC-93"/>
</dbReference>
<feature type="transmembrane region" description="Helical" evidence="6">
    <location>
        <begin position="63"/>
        <end position="81"/>
    </location>
</feature>
<evidence type="ECO:0000256" key="1">
    <source>
        <dbReference type="ARBA" id="ARBA00004141"/>
    </source>
</evidence>
<feature type="transmembrane region" description="Helical" evidence="6">
    <location>
        <begin position="331"/>
        <end position="349"/>
    </location>
</feature>
<feature type="transmembrane region" description="Helical" evidence="6">
    <location>
        <begin position="87"/>
        <end position="111"/>
    </location>
</feature>
<feature type="transmembrane region" description="Helical" evidence="6">
    <location>
        <begin position="35"/>
        <end position="56"/>
    </location>
</feature>
<keyword evidence="4 6" id="KW-1133">Transmembrane helix</keyword>
<dbReference type="GO" id="GO:0016020">
    <property type="term" value="C:membrane"/>
    <property type="evidence" value="ECO:0007669"/>
    <property type="project" value="UniProtKB-SubCell"/>
</dbReference>
<dbReference type="EMBL" id="UYYB01096900">
    <property type="protein sequence ID" value="VDM76389.1"/>
    <property type="molecule type" value="Genomic_DNA"/>
</dbReference>
<dbReference type="PANTHER" id="PTHR23294">
    <property type="entry name" value="ET TRANSLATION PRODUCT-RELATED"/>
    <property type="match status" value="1"/>
</dbReference>
<feature type="transmembrane region" description="Helical" evidence="6">
    <location>
        <begin position="123"/>
        <end position="146"/>
    </location>
</feature>
<dbReference type="Proteomes" id="UP000270094">
    <property type="component" value="Unassembled WGS sequence"/>
</dbReference>
<gene>
    <name evidence="7" type="ORF">SVUK_LOCUS11387</name>
</gene>
<dbReference type="InterPro" id="IPR036259">
    <property type="entry name" value="MFS_trans_sf"/>
</dbReference>
<evidence type="ECO:0000256" key="2">
    <source>
        <dbReference type="ARBA" id="ARBA00009172"/>
    </source>
</evidence>
<protein>
    <submittedName>
        <fullName evidence="7">Uncharacterized protein</fullName>
    </submittedName>
</protein>
<evidence type="ECO:0000256" key="3">
    <source>
        <dbReference type="ARBA" id="ARBA00022692"/>
    </source>
</evidence>
<keyword evidence="3 6" id="KW-0812">Transmembrane</keyword>
<feature type="transmembrane region" description="Helical" evidence="6">
    <location>
        <begin position="243"/>
        <end position="262"/>
    </location>
</feature>
<evidence type="ECO:0000256" key="5">
    <source>
        <dbReference type="ARBA" id="ARBA00023136"/>
    </source>
</evidence>
<feature type="transmembrane region" description="Helical" evidence="6">
    <location>
        <begin position="274"/>
        <end position="295"/>
    </location>
</feature>
<dbReference type="Gene3D" id="1.20.1250.20">
    <property type="entry name" value="MFS general substrate transporter like domains"/>
    <property type="match status" value="1"/>
</dbReference>
<dbReference type="AlphaFoldDB" id="A0A3P7J8V8"/>
<dbReference type="PANTHER" id="PTHR23294:SF18">
    <property type="entry name" value="UNC93-LIKE PROTEIN MFSD11"/>
    <property type="match status" value="1"/>
</dbReference>
<dbReference type="InterPro" id="IPR051617">
    <property type="entry name" value="UNC-93-like_regulator"/>
</dbReference>
<evidence type="ECO:0000313" key="7">
    <source>
        <dbReference type="EMBL" id="VDM76389.1"/>
    </source>
</evidence>
<dbReference type="OrthoDB" id="5856527at2759"/>
<proteinExistence type="inferred from homology"/>
<evidence type="ECO:0000256" key="4">
    <source>
        <dbReference type="ARBA" id="ARBA00022989"/>
    </source>
</evidence>
<sequence length="391" mass="43238">MCVYIGNDSQTFLVESVTHSVNSREPGRIDAHAGYYGQAVCFVAFMFGCLFTPSLLPLLSAKWALFLSSLCWTAYHASFFYLNSYLYYFSCTLIGFGFALFFTGYGAYLTAHSTRKTIEQNSAIMWSVGNLCLFFSSALLLLILYFNESAKKTTDNVTNSTLNGVESAKSREFTDSDIRLMYGVFMVVTICSNIIFALMPSKDLQNCIEGGKPKRVMSFAAEMMGVLITIGSHRVKDFGLSPTMLLSTVATFLALFTITASVPEWATITPTNDSPWLIQSSIWLTLLVAILFGAIDSATNTVRNVACALVMPEARAQVFAISKFYQGQQALNYYSILLTLLVAILFGAIDSATNTVRNVACALVMPEARAQVFAISKFYQVRYTIKYQTPL</sequence>
<organism evidence="7 8">
    <name type="scientific">Strongylus vulgaris</name>
    <name type="common">Blood worm</name>
    <dbReference type="NCBI Taxonomy" id="40348"/>
    <lineage>
        <taxon>Eukaryota</taxon>
        <taxon>Metazoa</taxon>
        <taxon>Ecdysozoa</taxon>
        <taxon>Nematoda</taxon>
        <taxon>Chromadorea</taxon>
        <taxon>Rhabditida</taxon>
        <taxon>Rhabditina</taxon>
        <taxon>Rhabditomorpha</taxon>
        <taxon>Strongyloidea</taxon>
        <taxon>Strongylidae</taxon>
        <taxon>Strongylus</taxon>
    </lineage>
</organism>
<name>A0A3P7J8V8_STRVU</name>
<comment type="subcellular location">
    <subcellularLocation>
        <location evidence="1">Membrane</location>
        <topology evidence="1">Multi-pass membrane protein</topology>
    </subcellularLocation>
</comment>
<evidence type="ECO:0000256" key="6">
    <source>
        <dbReference type="SAM" id="Phobius"/>
    </source>
</evidence>
<accession>A0A3P7J8V8</accession>
<comment type="similarity">
    <text evidence="2">Belongs to the unc-93 family.</text>
</comment>
<keyword evidence="8" id="KW-1185">Reference proteome</keyword>